<reference evidence="1 2" key="1">
    <citation type="submission" date="2020-04" db="EMBL/GenBank/DDBJ databases">
        <authorList>
            <person name="De Canck E."/>
        </authorList>
    </citation>
    <scope>NUCLEOTIDE SEQUENCE [LARGE SCALE GENOMIC DNA]</scope>
    <source>
        <strain evidence="1 2">LMG 28688</strain>
    </source>
</reference>
<dbReference type="AntiFam" id="ANF00095">
    <property type="entry name" value="Shadow ORF (opposite ABC transporters)"/>
</dbReference>
<proteinExistence type="predicted"/>
<dbReference type="AlphaFoldDB" id="A0A6J5G5E1"/>
<gene>
    <name evidence="1" type="ORF">LMG28688_03686</name>
</gene>
<dbReference type="Proteomes" id="UP000494119">
    <property type="component" value="Unassembled WGS sequence"/>
</dbReference>
<sequence length="170" mass="18175">MPLPAAELVRIAVAQRGIEPGALELRAHVVVEARAVGEAVHARAFADNAVDAQARVEARIGVLKDHLCLQARGTPLGGGQRAGKAAVEPDLAGRGREQAREQTAEGRFPAARFAHEPDHFAAPHPEIDFVDRVHDGGRMGQPRAFEQARGGVRAAFAEALADAVQRDERH</sequence>
<protein>
    <submittedName>
        <fullName evidence="1">Uncharacterized protein</fullName>
    </submittedName>
</protein>
<evidence type="ECO:0000313" key="1">
    <source>
        <dbReference type="EMBL" id="CAB3793262.1"/>
    </source>
</evidence>
<name>A0A6J5G5E1_9BURK</name>
<evidence type="ECO:0000313" key="2">
    <source>
        <dbReference type="Proteomes" id="UP000494119"/>
    </source>
</evidence>
<dbReference type="EMBL" id="CADIKL010000017">
    <property type="protein sequence ID" value="CAB3793262.1"/>
    <property type="molecule type" value="Genomic_DNA"/>
</dbReference>
<keyword evidence="2" id="KW-1185">Reference proteome</keyword>
<organism evidence="1 2">
    <name type="scientific">Paraburkholderia caffeinitolerans</name>
    <dbReference type="NCBI Taxonomy" id="1723730"/>
    <lineage>
        <taxon>Bacteria</taxon>
        <taxon>Pseudomonadati</taxon>
        <taxon>Pseudomonadota</taxon>
        <taxon>Betaproteobacteria</taxon>
        <taxon>Burkholderiales</taxon>
        <taxon>Burkholderiaceae</taxon>
        <taxon>Paraburkholderia</taxon>
    </lineage>
</organism>
<accession>A0A6J5G5E1</accession>